<reference evidence="1 2" key="1">
    <citation type="journal article" date="2024" name="G3 (Bethesda)">
        <title>Genome assembly of Hibiscus sabdariffa L. provides insights into metabolisms of medicinal natural products.</title>
        <authorList>
            <person name="Kim T."/>
        </authorList>
    </citation>
    <scope>NUCLEOTIDE SEQUENCE [LARGE SCALE GENOMIC DNA]</scope>
    <source>
        <strain evidence="1">TK-2024</strain>
        <tissue evidence="1">Old leaves</tissue>
    </source>
</reference>
<gene>
    <name evidence="1" type="ORF">V6N11_082844</name>
</gene>
<evidence type="ECO:0000313" key="2">
    <source>
        <dbReference type="Proteomes" id="UP001396334"/>
    </source>
</evidence>
<dbReference type="EMBL" id="JBBPBN010000036">
    <property type="protein sequence ID" value="KAK9001052.1"/>
    <property type="molecule type" value="Genomic_DNA"/>
</dbReference>
<evidence type="ECO:0000313" key="1">
    <source>
        <dbReference type="EMBL" id="KAK9001052.1"/>
    </source>
</evidence>
<sequence length="252" mass="26927">MGNPSRTLSYESLKVAINPSGRPPDLESGYPALPSSKGIDQPNIGVGPCESLSACRKDEDVIMEGFGGASIKPARVDGRGGVSSVGTDGKDRAGASIVTDQSGFVICNQDGLAATQGGTIDTLRQNEVSFRDMVMGDMVDEHWDGTIDEIEVEITNDDVTIEKEGLLLAIKFSQHVHESIYEKLFDNPCMQAPSRKHRVSQQHKPSLAVVKSVSAKEDGYGSWYMALSADDASIAPMTGPSVTQLKELVINA</sequence>
<protein>
    <submittedName>
        <fullName evidence="1">Uncharacterized protein</fullName>
    </submittedName>
</protein>
<accession>A0ABR2QK37</accession>
<name>A0ABR2QK37_9ROSI</name>
<organism evidence="1 2">
    <name type="scientific">Hibiscus sabdariffa</name>
    <name type="common">roselle</name>
    <dbReference type="NCBI Taxonomy" id="183260"/>
    <lineage>
        <taxon>Eukaryota</taxon>
        <taxon>Viridiplantae</taxon>
        <taxon>Streptophyta</taxon>
        <taxon>Embryophyta</taxon>
        <taxon>Tracheophyta</taxon>
        <taxon>Spermatophyta</taxon>
        <taxon>Magnoliopsida</taxon>
        <taxon>eudicotyledons</taxon>
        <taxon>Gunneridae</taxon>
        <taxon>Pentapetalae</taxon>
        <taxon>rosids</taxon>
        <taxon>malvids</taxon>
        <taxon>Malvales</taxon>
        <taxon>Malvaceae</taxon>
        <taxon>Malvoideae</taxon>
        <taxon>Hibiscus</taxon>
    </lineage>
</organism>
<keyword evidence="2" id="KW-1185">Reference proteome</keyword>
<dbReference type="Proteomes" id="UP001396334">
    <property type="component" value="Unassembled WGS sequence"/>
</dbReference>
<comment type="caution">
    <text evidence="1">The sequence shown here is derived from an EMBL/GenBank/DDBJ whole genome shotgun (WGS) entry which is preliminary data.</text>
</comment>
<proteinExistence type="predicted"/>